<evidence type="ECO:0000259" key="19">
    <source>
        <dbReference type="PROSITE" id="PS51362"/>
    </source>
</evidence>
<dbReference type="GO" id="GO:0008083">
    <property type="term" value="F:growth factor activity"/>
    <property type="evidence" value="ECO:0007669"/>
    <property type="project" value="UniProtKB-UniRule"/>
</dbReference>
<evidence type="ECO:0000256" key="1">
    <source>
        <dbReference type="ARBA" id="ARBA00003972"/>
    </source>
</evidence>
<evidence type="ECO:0000256" key="6">
    <source>
        <dbReference type="ARBA" id="ARBA00022685"/>
    </source>
</evidence>
<keyword evidence="20" id="KW-1185">Reference proteome</keyword>
<feature type="signal peptide" evidence="16">
    <location>
        <begin position="1"/>
        <end position="21"/>
    </location>
</feature>
<feature type="chain" id="PRO_5028557310" description="Transforming growth factor beta" evidence="16">
    <location>
        <begin position="22"/>
        <end position="403"/>
    </location>
</feature>
<dbReference type="InParanoid" id="A0A6P7H883"/>
<dbReference type="PIRSF" id="PIRSF001787">
    <property type="entry name" value="TGF-beta"/>
    <property type="match status" value="1"/>
</dbReference>
<reference evidence="20" key="1">
    <citation type="submission" date="2024-06" db="UniProtKB">
        <authorList>
            <consortium name="RefSeq"/>
        </authorList>
    </citation>
    <scope>NUCLEOTIDE SEQUENCE [LARGE SCALE GENOMIC DNA]</scope>
</reference>
<dbReference type="GO" id="GO:0005125">
    <property type="term" value="F:cytokine activity"/>
    <property type="evidence" value="ECO:0007669"/>
    <property type="project" value="TreeGrafter"/>
</dbReference>
<dbReference type="PROSITE" id="PS00250">
    <property type="entry name" value="TGF_BETA_1"/>
    <property type="match status" value="1"/>
</dbReference>
<dbReference type="InterPro" id="IPR015615">
    <property type="entry name" value="TGF-beta-rel"/>
</dbReference>
<keyword evidence="4 16" id="KW-0964">Secreted</keyword>
<dbReference type="GeneID" id="114427005"/>
<evidence type="ECO:0000256" key="8">
    <source>
        <dbReference type="ARBA" id="ARBA00023030"/>
    </source>
</evidence>
<dbReference type="InterPro" id="IPR015618">
    <property type="entry name" value="TGFB3"/>
</dbReference>
<dbReference type="PRINTS" id="PR01426">
    <property type="entry name" value="TGFBETA3"/>
</dbReference>
<dbReference type="InterPro" id="IPR001839">
    <property type="entry name" value="TGF-b_C"/>
</dbReference>
<evidence type="ECO:0000256" key="14">
    <source>
        <dbReference type="ARBA" id="ARBA00057824"/>
    </source>
</evidence>
<dbReference type="GO" id="GO:0042127">
    <property type="term" value="P:regulation of cell population proliferation"/>
    <property type="evidence" value="ECO:0007669"/>
    <property type="project" value="TreeGrafter"/>
</dbReference>
<comment type="subunit">
    <text evidence="16">Homodimer; disulfide-linked.</text>
</comment>
<keyword evidence="6" id="KW-0165">Cleavage on pair of basic residues</keyword>
<comment type="function">
    <text evidence="1">Transforming growth factor beta-3 proprotein: Precursor of the Latency-associated peptide (LAP) and Transforming growth factor beta-3 (TGF-beta-3) chains, which constitute the regulatory and active subunit of TGF-beta-3, respectively.</text>
</comment>
<dbReference type="GO" id="GO:0009887">
    <property type="term" value="P:animal organ morphogenesis"/>
    <property type="evidence" value="ECO:0007669"/>
    <property type="project" value="UniProtKB-ARBA"/>
</dbReference>
<evidence type="ECO:0000313" key="20">
    <source>
        <dbReference type="Proteomes" id="UP000515145"/>
    </source>
</evidence>
<organism evidence="20 21">
    <name type="scientific">Parambassis ranga</name>
    <name type="common">Indian glassy fish</name>
    <dbReference type="NCBI Taxonomy" id="210632"/>
    <lineage>
        <taxon>Eukaryota</taxon>
        <taxon>Metazoa</taxon>
        <taxon>Chordata</taxon>
        <taxon>Craniata</taxon>
        <taxon>Vertebrata</taxon>
        <taxon>Euteleostomi</taxon>
        <taxon>Actinopterygii</taxon>
        <taxon>Neopterygii</taxon>
        <taxon>Teleostei</taxon>
        <taxon>Neoteleostei</taxon>
        <taxon>Acanthomorphata</taxon>
        <taxon>Ovalentaria</taxon>
        <taxon>Ambassidae</taxon>
        <taxon>Parambassis</taxon>
    </lineage>
</organism>
<dbReference type="InterPro" id="IPR001111">
    <property type="entry name" value="TGF-b_propeptide"/>
</dbReference>
<dbReference type="RefSeq" id="XP_028250488.1">
    <property type="nucleotide sequence ID" value="XM_028394687.1"/>
</dbReference>
<keyword evidence="7 16" id="KW-0732">Signal</keyword>
<comment type="similarity">
    <text evidence="3 16 18">Belongs to the TGF-beta family.</text>
</comment>
<evidence type="ECO:0000256" key="15">
    <source>
        <dbReference type="ARBA" id="ARBA00065283"/>
    </source>
</evidence>
<dbReference type="Gene3D" id="2.60.120.970">
    <property type="match status" value="1"/>
</dbReference>
<keyword evidence="11 16" id="KW-0497">Mitogen</keyword>
<dbReference type="FunFam" id="2.60.120.970:FF:000006">
    <property type="entry name" value="Transforming growth factor beta"/>
    <property type="match status" value="1"/>
</dbReference>
<evidence type="ECO:0000256" key="16">
    <source>
        <dbReference type="PIRNR" id="PIRNR001787"/>
    </source>
</evidence>
<dbReference type="PANTHER" id="PTHR11848">
    <property type="entry name" value="TGF-BETA FAMILY"/>
    <property type="match status" value="1"/>
</dbReference>
<dbReference type="InterPro" id="IPR029034">
    <property type="entry name" value="Cystine-knot_cytokine"/>
</dbReference>
<evidence type="ECO:0000256" key="12">
    <source>
        <dbReference type="ARBA" id="ARBA00045988"/>
    </source>
</evidence>
<evidence type="ECO:0000256" key="11">
    <source>
        <dbReference type="ARBA" id="ARBA00023246"/>
    </source>
</evidence>
<keyword evidence="9 17" id="KW-1015">Disulfide bond</keyword>
<dbReference type="SMART" id="SM00204">
    <property type="entry name" value="TGFB"/>
    <property type="match status" value="1"/>
</dbReference>
<dbReference type="Pfam" id="PF00019">
    <property type="entry name" value="TGF_beta"/>
    <property type="match status" value="1"/>
</dbReference>
<proteinExistence type="inferred from homology"/>
<evidence type="ECO:0000256" key="2">
    <source>
        <dbReference type="ARBA" id="ARBA00004498"/>
    </source>
</evidence>
<gene>
    <name evidence="21" type="primary">tgfb3</name>
</gene>
<keyword evidence="8 16" id="KW-0339">Growth factor</keyword>
<feature type="disulfide bond" evidence="17">
    <location>
        <begin position="298"/>
        <end position="307"/>
    </location>
</feature>
<name>A0A6P7H883_9TELE</name>
<protein>
    <recommendedName>
        <fullName evidence="16">Transforming growth factor beta</fullName>
    </recommendedName>
</protein>
<evidence type="ECO:0000256" key="9">
    <source>
        <dbReference type="ARBA" id="ARBA00023157"/>
    </source>
</evidence>
<dbReference type="GO" id="GO:0051781">
    <property type="term" value="P:positive regulation of cell division"/>
    <property type="evidence" value="ECO:0007669"/>
    <property type="project" value="UniProtKB-UniRule"/>
</dbReference>
<dbReference type="Gene3D" id="2.10.90.10">
    <property type="entry name" value="Cystine-knot cytokines"/>
    <property type="match status" value="1"/>
</dbReference>
<dbReference type="CDD" id="cd19386">
    <property type="entry name" value="TGF_beta_TGFB3"/>
    <property type="match status" value="1"/>
</dbReference>
<evidence type="ECO:0000256" key="3">
    <source>
        <dbReference type="ARBA" id="ARBA00006656"/>
    </source>
</evidence>
<dbReference type="AlphaFoldDB" id="A0A6P7H883"/>
<dbReference type="Pfam" id="PF00688">
    <property type="entry name" value="TGFb_propeptide"/>
    <property type="match status" value="1"/>
</dbReference>
<evidence type="ECO:0000313" key="21">
    <source>
        <dbReference type="RefSeq" id="XP_028250488.1"/>
    </source>
</evidence>
<dbReference type="GO" id="GO:0005615">
    <property type="term" value="C:extracellular space"/>
    <property type="evidence" value="ECO:0007669"/>
    <property type="project" value="UniProtKB-UniRule"/>
</dbReference>
<comment type="function">
    <text evidence="13">Transforming growth factor beta-3: Multifunctional protein that regulates embryogenesis and cell differentiation and is required in various processes such as secondary palate development. Activation into mature form follows different steps: following cleavage of the proprotein in the Golgi apparatus, Latency-associated peptide (LAP) and Transforming growth factor beta-3 (TGF-beta-3) chains remain non-covalently linked rendering TGF-beta-3 inactive during storage in extracellular matrix. At the same time, LAP chain interacts with 'milieu molecules', such as LTBP1 and LRRC32/GARP that control activation of TGF-beta-3 and maintain it in a latent state during storage in extracellular milieus. TGF-beta-3 is released from LAP by integrins: integrin-binding results in distortion of the LAP chain and subsequent release of the active TGF-beta-3. Once activated following release of LAP, TGF-beta-3 acts by binding to TGF-beta receptors (TGFBR1 and TGFBR2), which transduce signal.</text>
</comment>
<dbReference type="PANTHER" id="PTHR11848:SF34">
    <property type="entry name" value="TRANSFORMING GROWTH FACTOR BETA-3 PROPROTEIN"/>
    <property type="match status" value="1"/>
</dbReference>
<dbReference type="InterPro" id="IPR017948">
    <property type="entry name" value="TGFb_CS"/>
</dbReference>
<dbReference type="PRINTS" id="PR01423">
    <property type="entry name" value="TGFBETA"/>
</dbReference>
<dbReference type="CTD" id="7043"/>
<comment type="function">
    <text evidence="14">Required to maintain the Transforming growth factor beta-1 (TGF-beta-1) chain in a latent state during storage in extracellular matrix. Associates non-covalently with TGF-beta-1 and regulates its activation via interaction with 'milieu molecules', such as LTBP1, LRRC32/GARP and LRRC33/NRROS, that control activation of TGF-beta-1. Interaction with integrins (ITGAV:ITGB6 or ITGAV:ITGB8) results in distortion of the Latency-associated peptide chain and subsequent release of the active TGF-beta-1.</text>
</comment>
<dbReference type="InterPro" id="IPR016319">
    <property type="entry name" value="TGF-beta"/>
</dbReference>
<dbReference type="GO" id="GO:0048731">
    <property type="term" value="P:system development"/>
    <property type="evidence" value="ECO:0007669"/>
    <property type="project" value="UniProtKB-ARBA"/>
</dbReference>
<sequence length="403" mass="46393">MNLGKALLFFLLSSCVTMTFSLSTCTTVDIDHIKKKRVEAVRGQILSKLRMTSPPQTTGPSQVPFQVLALYNSTKELIEELGRDRQQSCGQDNTETEYYAKEIYKFNMINGPTENNELTCRSITSKAFRFNVSIMEKNATNLFRAEFRALRIPNPNAKKNEQRIELYQILQKDDPKSKHRYIGGKNVLTMGMSEWVSFDVTETVREWLMNRQKNLGLEISVHCPCHTFKPNGDIIENANEVLEVKFKGMDVDYDDPSPTTKRKEHLYPHLILMMLPPHRLDAQSSSRRRKRALDTNYCFNNYEENCCVRPLYINFRQDLGWRWIHQPEGYYANFCSGPCPYLRSADTTHSSLLSLYNTLNPEASASPCCVPQDLEPLTILYYVGRTPKVEQLSNMVVKSCKCS</sequence>
<keyword evidence="5" id="KW-0272">Extracellular matrix</keyword>
<evidence type="ECO:0000256" key="7">
    <source>
        <dbReference type="ARBA" id="ARBA00022729"/>
    </source>
</evidence>
<evidence type="ECO:0000256" key="13">
    <source>
        <dbReference type="ARBA" id="ARBA00046153"/>
    </source>
</evidence>
<keyword evidence="10" id="KW-0325">Glycoprotein</keyword>
<dbReference type="GO" id="GO:0005160">
    <property type="term" value="F:transforming growth factor beta receptor binding"/>
    <property type="evidence" value="ECO:0007669"/>
    <property type="project" value="InterPro"/>
</dbReference>
<dbReference type="GO" id="GO:0007179">
    <property type="term" value="P:transforming growth factor beta receptor signaling pathway"/>
    <property type="evidence" value="ECO:0007669"/>
    <property type="project" value="TreeGrafter"/>
</dbReference>
<evidence type="ECO:0000256" key="18">
    <source>
        <dbReference type="RuleBase" id="RU000354"/>
    </source>
</evidence>
<evidence type="ECO:0000256" key="4">
    <source>
        <dbReference type="ARBA" id="ARBA00022525"/>
    </source>
</evidence>
<dbReference type="Proteomes" id="UP000515145">
    <property type="component" value="Chromosome 22"/>
</dbReference>
<feature type="disulfide bond" description="Interchain" evidence="17">
    <location>
        <position position="368"/>
    </location>
</feature>
<dbReference type="OrthoDB" id="6092228at2759"/>
<feature type="domain" description="TGF-beta family profile" evidence="19">
    <location>
        <begin position="288"/>
        <end position="403"/>
    </location>
</feature>
<accession>A0A6P7H883</accession>
<dbReference type="FunFam" id="2.10.90.10:FF:000004">
    <property type="entry name" value="Transforming growth factor beta"/>
    <property type="match status" value="1"/>
</dbReference>
<evidence type="ECO:0000256" key="17">
    <source>
        <dbReference type="PIRSR" id="PIRSR001787-1"/>
    </source>
</evidence>
<reference evidence="21" key="2">
    <citation type="submission" date="2025-08" db="UniProtKB">
        <authorList>
            <consortium name="RefSeq"/>
        </authorList>
    </citation>
    <scope>IDENTIFICATION</scope>
</reference>
<feature type="disulfide bond" evidence="17">
    <location>
        <begin position="335"/>
        <end position="400"/>
    </location>
</feature>
<evidence type="ECO:0000256" key="5">
    <source>
        <dbReference type="ARBA" id="ARBA00022530"/>
    </source>
</evidence>
<dbReference type="SUPFAM" id="SSF57501">
    <property type="entry name" value="Cystine-knot cytokines"/>
    <property type="match status" value="1"/>
</dbReference>
<comment type="subunit">
    <text evidence="15">Latency-associated peptide: Homodimer; disulfide-linked. Latency-associated peptide: Interacts with Transforming growth factor beta-1 (TGF-beta-1) chain; interaction is non-covalent and maintains (TGF-beta-1) in a latent state; each Latency-associated peptide (LAP) monomer interacts with TGF-beta-1 in the other monomer. Transforming growth factor beta-1: Homodimer; disulfide-linked. Transforming growth factor beta-1: Interacts with TGF-beta receptors (tgfbr1 and tgfbr2), leading to signal transduction. Interacts with EFEMP2.</text>
</comment>
<feature type="disulfide bond" evidence="17">
    <location>
        <begin position="306"/>
        <end position="369"/>
    </location>
</feature>
<dbReference type="PROSITE" id="PS51362">
    <property type="entry name" value="TGF_BETA_2"/>
    <property type="match status" value="1"/>
</dbReference>
<comment type="function">
    <text evidence="12">Required to maintain the Transforming growth factor beta-3 (TGF-beta-3) chain in a latent state during storage in extracellular matrix. Associates non-covalently with TGF-beta-3 and regulates its activation via interaction with 'milieu molecules', such as LTBP1 and LRRC32/GARP, that control activation of TGF-beta-3. Interaction with integrins results in distortion of the Latency-associated peptide chain and subsequent release of the active TGF-beta-3.</text>
</comment>
<feature type="disulfide bond" evidence="17">
    <location>
        <begin position="339"/>
        <end position="402"/>
    </location>
</feature>
<evidence type="ECO:0000256" key="10">
    <source>
        <dbReference type="ARBA" id="ARBA00023180"/>
    </source>
</evidence>
<comment type="subcellular location">
    <subcellularLocation>
        <location evidence="2">Secreted</location>
        <location evidence="2">Extracellular space</location>
        <location evidence="2">Extracellular matrix</location>
    </subcellularLocation>
</comment>